<name>A0A517RJU4_9PLAN</name>
<gene>
    <name evidence="2" type="ORF">Pan241w_42350</name>
</gene>
<keyword evidence="3" id="KW-1185">Reference proteome</keyword>
<evidence type="ECO:0000313" key="2">
    <source>
        <dbReference type="EMBL" id="QDT44129.1"/>
    </source>
</evidence>
<reference evidence="2 3" key="1">
    <citation type="submission" date="2019-02" db="EMBL/GenBank/DDBJ databases">
        <title>Deep-cultivation of Planctomycetes and their phenomic and genomic characterization uncovers novel biology.</title>
        <authorList>
            <person name="Wiegand S."/>
            <person name="Jogler M."/>
            <person name="Boedeker C."/>
            <person name="Pinto D."/>
            <person name="Vollmers J."/>
            <person name="Rivas-Marin E."/>
            <person name="Kohn T."/>
            <person name="Peeters S.H."/>
            <person name="Heuer A."/>
            <person name="Rast P."/>
            <person name="Oberbeckmann S."/>
            <person name="Bunk B."/>
            <person name="Jeske O."/>
            <person name="Meyerdierks A."/>
            <person name="Storesund J.E."/>
            <person name="Kallscheuer N."/>
            <person name="Luecker S."/>
            <person name="Lage O.M."/>
            <person name="Pohl T."/>
            <person name="Merkel B.J."/>
            <person name="Hornburger P."/>
            <person name="Mueller R.-W."/>
            <person name="Bruemmer F."/>
            <person name="Labrenz M."/>
            <person name="Spormann A.M."/>
            <person name="Op den Camp H."/>
            <person name="Overmann J."/>
            <person name="Amann R."/>
            <person name="Jetten M.S.M."/>
            <person name="Mascher T."/>
            <person name="Medema M.H."/>
            <person name="Devos D.P."/>
            <person name="Kaster A.-K."/>
            <person name="Ovreas L."/>
            <person name="Rohde M."/>
            <person name="Galperin M.Y."/>
            <person name="Jogler C."/>
        </authorList>
    </citation>
    <scope>NUCLEOTIDE SEQUENCE [LARGE SCALE GENOMIC DNA]</scope>
    <source>
        <strain evidence="2 3">Pan241w</strain>
    </source>
</reference>
<dbReference type="KEGG" id="gaz:Pan241w_42350"/>
<evidence type="ECO:0008006" key="4">
    <source>
        <dbReference type="Google" id="ProtNLM"/>
    </source>
</evidence>
<proteinExistence type="predicted"/>
<dbReference type="Proteomes" id="UP000317171">
    <property type="component" value="Chromosome"/>
</dbReference>
<feature type="transmembrane region" description="Helical" evidence="1">
    <location>
        <begin position="12"/>
        <end position="36"/>
    </location>
</feature>
<protein>
    <recommendedName>
        <fullName evidence="4">DUF4345 domain-containing protein</fullName>
    </recommendedName>
</protein>
<sequence length="142" mass="15655">MWSSNLGQAEFMIRLFLAVVGSLYLLLALWCSFAPATTSLTVGFALKPGSGQSEFLVVYGGLELALGIVFLWPLYQREVVRYALVVCIIMHGCLVLFRTIGFFLFEGIESTTYSLALGEWLIFLISLGVCLTQHKSTTTSAK</sequence>
<accession>A0A517RJU4</accession>
<dbReference type="AlphaFoldDB" id="A0A517RJU4"/>
<keyword evidence="1" id="KW-1133">Transmembrane helix</keyword>
<feature type="transmembrane region" description="Helical" evidence="1">
    <location>
        <begin position="82"/>
        <end position="105"/>
    </location>
</feature>
<keyword evidence="1" id="KW-0812">Transmembrane</keyword>
<evidence type="ECO:0000313" key="3">
    <source>
        <dbReference type="Proteomes" id="UP000317171"/>
    </source>
</evidence>
<dbReference type="EMBL" id="CP036269">
    <property type="protein sequence ID" value="QDT44129.1"/>
    <property type="molecule type" value="Genomic_DNA"/>
</dbReference>
<evidence type="ECO:0000256" key="1">
    <source>
        <dbReference type="SAM" id="Phobius"/>
    </source>
</evidence>
<organism evidence="2 3">
    <name type="scientific">Gimesia alba</name>
    <dbReference type="NCBI Taxonomy" id="2527973"/>
    <lineage>
        <taxon>Bacteria</taxon>
        <taxon>Pseudomonadati</taxon>
        <taxon>Planctomycetota</taxon>
        <taxon>Planctomycetia</taxon>
        <taxon>Planctomycetales</taxon>
        <taxon>Planctomycetaceae</taxon>
        <taxon>Gimesia</taxon>
    </lineage>
</organism>
<feature type="transmembrane region" description="Helical" evidence="1">
    <location>
        <begin position="56"/>
        <end position="75"/>
    </location>
</feature>
<keyword evidence="1" id="KW-0472">Membrane</keyword>
<feature type="transmembrane region" description="Helical" evidence="1">
    <location>
        <begin position="111"/>
        <end position="132"/>
    </location>
</feature>